<accession>A0A4S4DPR1</accession>
<reference evidence="1 2" key="1">
    <citation type="journal article" date="2018" name="Proc. Natl. Acad. Sci. U.S.A.">
        <title>Draft genome sequence of Camellia sinensis var. sinensis provides insights into the evolution of the tea genome and tea quality.</title>
        <authorList>
            <person name="Wei C."/>
            <person name="Yang H."/>
            <person name="Wang S."/>
            <person name="Zhao J."/>
            <person name="Liu C."/>
            <person name="Gao L."/>
            <person name="Xia E."/>
            <person name="Lu Y."/>
            <person name="Tai Y."/>
            <person name="She G."/>
            <person name="Sun J."/>
            <person name="Cao H."/>
            <person name="Tong W."/>
            <person name="Gao Q."/>
            <person name="Li Y."/>
            <person name="Deng W."/>
            <person name="Jiang X."/>
            <person name="Wang W."/>
            <person name="Chen Q."/>
            <person name="Zhang S."/>
            <person name="Li H."/>
            <person name="Wu J."/>
            <person name="Wang P."/>
            <person name="Li P."/>
            <person name="Shi C."/>
            <person name="Zheng F."/>
            <person name="Jian J."/>
            <person name="Huang B."/>
            <person name="Shan D."/>
            <person name="Shi M."/>
            <person name="Fang C."/>
            <person name="Yue Y."/>
            <person name="Li F."/>
            <person name="Li D."/>
            <person name="Wei S."/>
            <person name="Han B."/>
            <person name="Jiang C."/>
            <person name="Yin Y."/>
            <person name="Xia T."/>
            <person name="Zhang Z."/>
            <person name="Bennetzen J.L."/>
            <person name="Zhao S."/>
            <person name="Wan X."/>
        </authorList>
    </citation>
    <scope>NUCLEOTIDE SEQUENCE [LARGE SCALE GENOMIC DNA]</scope>
    <source>
        <strain evidence="2">cv. Shuchazao</strain>
        <tissue evidence="1">Leaf</tissue>
    </source>
</reference>
<dbReference type="EMBL" id="SDRB02010803">
    <property type="protein sequence ID" value="THG04206.1"/>
    <property type="molecule type" value="Genomic_DNA"/>
</dbReference>
<evidence type="ECO:0000313" key="2">
    <source>
        <dbReference type="Proteomes" id="UP000306102"/>
    </source>
</evidence>
<comment type="caution">
    <text evidence="1">The sequence shown here is derived from an EMBL/GenBank/DDBJ whole genome shotgun (WGS) entry which is preliminary data.</text>
</comment>
<name>A0A4S4DPR1_CAMSN</name>
<sequence length="307" mass="34831">MAVSKSFFFKSSSNGSAGRNDHKNVTKLIIVIAEEIKLSHQFGYSSSVKKSVTVEKKWGHPVYVVGYNKNRETERLSFISTAISFVTFLGSFLLAKPLEEDRKKEDLETAIKVGVTSLQTKMATTQGNLEAIKKDIGELKEKKFSFKFCEHLDSVLDVVRKEIENCDCLQGKGIRPGTPPDLRHWPAMVSPFCKWNCACNKTLRNYSDSRHPDCEGVSFSMLQKGIQERFQFMVMLLPKPLYIGIDFSCCSRGFLVISISKPAFDTERSQFGSYISNSESHWANREKMGHGRYMSVRGWPFLLGRPH</sequence>
<dbReference type="AlphaFoldDB" id="A0A4S4DPR1"/>
<proteinExistence type="predicted"/>
<gene>
    <name evidence="1" type="ORF">TEA_013301</name>
</gene>
<dbReference type="Proteomes" id="UP000306102">
    <property type="component" value="Unassembled WGS sequence"/>
</dbReference>
<organism evidence="1 2">
    <name type="scientific">Camellia sinensis var. sinensis</name>
    <name type="common">China tea</name>
    <dbReference type="NCBI Taxonomy" id="542762"/>
    <lineage>
        <taxon>Eukaryota</taxon>
        <taxon>Viridiplantae</taxon>
        <taxon>Streptophyta</taxon>
        <taxon>Embryophyta</taxon>
        <taxon>Tracheophyta</taxon>
        <taxon>Spermatophyta</taxon>
        <taxon>Magnoliopsida</taxon>
        <taxon>eudicotyledons</taxon>
        <taxon>Gunneridae</taxon>
        <taxon>Pentapetalae</taxon>
        <taxon>asterids</taxon>
        <taxon>Ericales</taxon>
        <taxon>Theaceae</taxon>
        <taxon>Camellia</taxon>
    </lineage>
</organism>
<protein>
    <submittedName>
        <fullName evidence="1">Uncharacterized protein</fullName>
    </submittedName>
</protein>
<keyword evidence="2" id="KW-1185">Reference proteome</keyword>
<evidence type="ECO:0000313" key="1">
    <source>
        <dbReference type="EMBL" id="THG04206.1"/>
    </source>
</evidence>